<accession>A0A524RNW9</accession>
<dbReference type="AlphaFoldDB" id="A0A524RNW9"/>
<dbReference type="Pfam" id="PF03795">
    <property type="entry name" value="YCII"/>
    <property type="match status" value="1"/>
</dbReference>
<dbReference type="NCBIfam" id="NF009506">
    <property type="entry name" value="PRK12864.1"/>
    <property type="match status" value="1"/>
</dbReference>
<evidence type="ECO:0000313" key="4">
    <source>
        <dbReference type="Proteomes" id="UP000317990"/>
    </source>
</evidence>
<dbReference type="PANTHER" id="PTHR33606">
    <property type="entry name" value="PROTEIN YCII"/>
    <property type="match status" value="1"/>
</dbReference>
<comment type="caution">
    <text evidence="3">The sequence shown here is derived from an EMBL/GenBank/DDBJ whole genome shotgun (WGS) entry which is preliminary data.</text>
</comment>
<dbReference type="Gene3D" id="3.30.70.1060">
    <property type="entry name" value="Dimeric alpha+beta barrel"/>
    <property type="match status" value="1"/>
</dbReference>
<sequence length="92" mass="10358">MAKFVLWGTYCDNALERRTPYREEHLAGLKAQKASGVLITLGPTAGSTHVFGLYEAESREQVETLVRGDIYWTRGIWTEVSVYPWIDAIPLG</sequence>
<dbReference type="EMBL" id="SRMO01000054">
    <property type="protein sequence ID" value="TGG93038.1"/>
    <property type="molecule type" value="Genomic_DNA"/>
</dbReference>
<evidence type="ECO:0000259" key="2">
    <source>
        <dbReference type="Pfam" id="PF03795"/>
    </source>
</evidence>
<dbReference type="InterPro" id="IPR011008">
    <property type="entry name" value="Dimeric_a/b-barrel"/>
</dbReference>
<reference evidence="3 4" key="1">
    <citation type="journal article" date="2019" name="mSystems">
        <title>Life at home and on the roam: Genomic adaptions reflect the dual lifestyle of an intracellular, facultative symbiont.</title>
        <authorList>
            <person name="Burgsdorf I."/>
        </authorList>
    </citation>
    <scope>NUCLEOTIDE SEQUENCE [LARGE SCALE GENOMIC DNA]</scope>
    <source>
        <strain evidence="3">277cV</strain>
    </source>
</reference>
<dbReference type="InterPro" id="IPR005545">
    <property type="entry name" value="YCII"/>
</dbReference>
<organism evidence="3 4">
    <name type="scientific">Aphanocapsa feldmannii 277cV</name>
    <dbReference type="NCBI Taxonomy" id="2507553"/>
    <lineage>
        <taxon>Bacteria</taxon>
        <taxon>Bacillati</taxon>
        <taxon>Cyanobacteriota</taxon>
        <taxon>Cyanophyceae</taxon>
        <taxon>Oscillatoriophycideae</taxon>
        <taxon>Chroococcales</taxon>
        <taxon>Microcystaceae</taxon>
        <taxon>Aphanocapsa</taxon>
    </lineage>
</organism>
<dbReference type="InterPro" id="IPR051807">
    <property type="entry name" value="Sec-metab_biosynth-assoc"/>
</dbReference>
<feature type="domain" description="YCII-related" evidence="2">
    <location>
        <begin position="3"/>
        <end position="85"/>
    </location>
</feature>
<proteinExistence type="inferred from homology"/>
<dbReference type="SUPFAM" id="SSF54909">
    <property type="entry name" value="Dimeric alpha+beta barrel"/>
    <property type="match status" value="1"/>
</dbReference>
<name>A0A524RNW9_9CHRO</name>
<protein>
    <recommendedName>
        <fullName evidence="2">YCII-related domain-containing protein</fullName>
    </recommendedName>
</protein>
<evidence type="ECO:0000313" key="3">
    <source>
        <dbReference type="EMBL" id="TGG93038.1"/>
    </source>
</evidence>
<gene>
    <name evidence="3" type="ORF">ERJ67_04560</name>
</gene>
<evidence type="ECO:0000256" key="1">
    <source>
        <dbReference type="ARBA" id="ARBA00007689"/>
    </source>
</evidence>
<dbReference type="Proteomes" id="UP000317990">
    <property type="component" value="Unassembled WGS sequence"/>
</dbReference>
<comment type="similarity">
    <text evidence="1">Belongs to the YciI family.</text>
</comment>
<dbReference type="PANTHER" id="PTHR33606:SF3">
    <property type="entry name" value="PROTEIN YCII"/>
    <property type="match status" value="1"/>
</dbReference>